<feature type="region of interest" description="Disordered" evidence="8">
    <location>
        <begin position="801"/>
        <end position="820"/>
    </location>
</feature>
<evidence type="ECO:0000256" key="8">
    <source>
        <dbReference type="SAM" id="MobiDB-lite"/>
    </source>
</evidence>
<feature type="transmembrane region" description="Helical" evidence="9">
    <location>
        <begin position="251"/>
        <end position="272"/>
    </location>
</feature>
<feature type="transmembrane region" description="Helical" evidence="9">
    <location>
        <begin position="545"/>
        <end position="566"/>
    </location>
</feature>
<comment type="similarity">
    <text evidence="2">Belongs to the MscS (TC 1.A.23) family.</text>
</comment>
<evidence type="ECO:0000256" key="9">
    <source>
        <dbReference type="SAM" id="Phobius"/>
    </source>
</evidence>
<dbReference type="SUPFAM" id="SSF50182">
    <property type="entry name" value="Sm-like ribonucleoproteins"/>
    <property type="match status" value="1"/>
</dbReference>
<dbReference type="PANTHER" id="PTHR30347">
    <property type="entry name" value="POTASSIUM CHANNEL RELATED"/>
    <property type="match status" value="1"/>
</dbReference>
<feature type="transmembrane region" description="Helical" evidence="9">
    <location>
        <begin position="491"/>
        <end position="513"/>
    </location>
</feature>
<dbReference type="PANTHER" id="PTHR30347:SF9">
    <property type="entry name" value="MINICONDUCTANCE MECHANOSENSITIVE CHANNEL MSCM"/>
    <property type="match status" value="1"/>
</dbReference>
<evidence type="ECO:0000256" key="1">
    <source>
        <dbReference type="ARBA" id="ARBA00004651"/>
    </source>
</evidence>
<feature type="transmembrane region" description="Helical" evidence="9">
    <location>
        <begin position="587"/>
        <end position="608"/>
    </location>
</feature>
<evidence type="ECO:0000313" key="15">
    <source>
        <dbReference type="Proteomes" id="UP000554144"/>
    </source>
</evidence>
<feature type="coiled-coil region" evidence="7">
    <location>
        <begin position="45"/>
        <end position="92"/>
    </location>
</feature>
<dbReference type="SUPFAM" id="SSF82689">
    <property type="entry name" value="Mechanosensitive channel protein MscS (YggB), C-terminal domain"/>
    <property type="match status" value="1"/>
</dbReference>
<keyword evidence="6 9" id="KW-0472">Membrane</keyword>
<proteinExistence type="inferred from homology"/>
<evidence type="ECO:0000256" key="10">
    <source>
        <dbReference type="SAM" id="SignalP"/>
    </source>
</evidence>
<keyword evidence="3" id="KW-1003">Cell membrane</keyword>
<feature type="chain" id="PRO_5032349264" evidence="10">
    <location>
        <begin position="33"/>
        <end position="820"/>
    </location>
</feature>
<dbReference type="SUPFAM" id="SSF82861">
    <property type="entry name" value="Mechanosensitive channel protein MscS (YggB), transmembrane region"/>
    <property type="match status" value="1"/>
</dbReference>
<evidence type="ECO:0000313" key="14">
    <source>
        <dbReference type="EMBL" id="NYT85475.1"/>
    </source>
</evidence>
<evidence type="ECO:0000259" key="12">
    <source>
        <dbReference type="Pfam" id="PF12607"/>
    </source>
</evidence>
<organism evidence="14 15">
    <name type="scientific">Pollutimonas harenae</name>
    <dbReference type="NCBI Taxonomy" id="657015"/>
    <lineage>
        <taxon>Bacteria</taxon>
        <taxon>Pseudomonadati</taxon>
        <taxon>Pseudomonadota</taxon>
        <taxon>Betaproteobacteria</taxon>
        <taxon>Burkholderiales</taxon>
        <taxon>Alcaligenaceae</taxon>
        <taxon>Pollutimonas</taxon>
    </lineage>
</organism>
<accession>A0A853H2L7</accession>
<evidence type="ECO:0000259" key="11">
    <source>
        <dbReference type="Pfam" id="PF00924"/>
    </source>
</evidence>
<dbReference type="InterPro" id="IPR011014">
    <property type="entry name" value="MscS_channel_TM-2"/>
</dbReference>
<keyword evidence="5 9" id="KW-1133">Transmembrane helix</keyword>
<feature type="transmembrane region" description="Helical" evidence="9">
    <location>
        <begin position="292"/>
        <end position="310"/>
    </location>
</feature>
<feature type="transmembrane region" description="Helical" evidence="9">
    <location>
        <begin position="444"/>
        <end position="460"/>
    </location>
</feature>
<feature type="domain" description="Mechanosensitive ion channel MscS C-terminal" evidence="13">
    <location>
        <begin position="708"/>
        <end position="783"/>
    </location>
</feature>
<name>A0A853H2L7_9BURK</name>
<feature type="domain" description="Mechanosensitive ion channel MscS" evidence="11">
    <location>
        <begin position="629"/>
        <end position="695"/>
    </location>
</feature>
<dbReference type="GO" id="GO:0005886">
    <property type="term" value="C:plasma membrane"/>
    <property type="evidence" value="ECO:0007669"/>
    <property type="project" value="UniProtKB-SubCell"/>
</dbReference>
<dbReference type="AlphaFoldDB" id="A0A853H2L7"/>
<evidence type="ECO:0000256" key="5">
    <source>
        <dbReference type="ARBA" id="ARBA00022989"/>
    </source>
</evidence>
<evidence type="ECO:0000256" key="6">
    <source>
        <dbReference type="ARBA" id="ARBA00023136"/>
    </source>
</evidence>
<evidence type="ECO:0000256" key="7">
    <source>
        <dbReference type="SAM" id="Coils"/>
    </source>
</evidence>
<dbReference type="InterPro" id="IPR052702">
    <property type="entry name" value="MscS-like_channel"/>
</dbReference>
<evidence type="ECO:0000256" key="4">
    <source>
        <dbReference type="ARBA" id="ARBA00022692"/>
    </source>
</evidence>
<dbReference type="InterPro" id="IPR006685">
    <property type="entry name" value="MscS_channel_2nd"/>
</dbReference>
<dbReference type="EMBL" id="JACCEV010000002">
    <property type="protein sequence ID" value="NYT85475.1"/>
    <property type="molecule type" value="Genomic_DNA"/>
</dbReference>
<comment type="subcellular location">
    <subcellularLocation>
        <location evidence="1">Cell membrane</location>
        <topology evidence="1">Multi-pass membrane protein</topology>
    </subcellularLocation>
</comment>
<dbReference type="Pfam" id="PF12607">
    <property type="entry name" value="DUF3772"/>
    <property type="match status" value="1"/>
</dbReference>
<dbReference type="InterPro" id="IPR023408">
    <property type="entry name" value="MscS_beta-dom_sf"/>
</dbReference>
<feature type="transmembrane region" description="Helical" evidence="9">
    <location>
        <begin position="416"/>
        <end position="438"/>
    </location>
</feature>
<dbReference type="InterPro" id="IPR022249">
    <property type="entry name" value="DUF3772"/>
</dbReference>
<feature type="transmembrane region" description="Helical" evidence="9">
    <location>
        <begin position="330"/>
        <end position="347"/>
    </location>
</feature>
<dbReference type="InterPro" id="IPR010920">
    <property type="entry name" value="LSM_dom_sf"/>
</dbReference>
<dbReference type="Gene3D" id="2.30.30.60">
    <property type="match status" value="1"/>
</dbReference>
<protein>
    <submittedName>
        <fullName evidence="14">Mechanosensitive ion channel family protein</fullName>
    </submittedName>
</protein>
<dbReference type="GO" id="GO:0008381">
    <property type="term" value="F:mechanosensitive monoatomic ion channel activity"/>
    <property type="evidence" value="ECO:0007669"/>
    <property type="project" value="UniProtKB-ARBA"/>
</dbReference>
<keyword evidence="10" id="KW-0732">Signal</keyword>
<dbReference type="OrthoDB" id="9799209at2"/>
<dbReference type="Proteomes" id="UP000554144">
    <property type="component" value="Unassembled WGS sequence"/>
</dbReference>
<dbReference type="Pfam" id="PF21082">
    <property type="entry name" value="MS_channel_3rd"/>
    <property type="match status" value="1"/>
</dbReference>
<dbReference type="Gene3D" id="3.30.70.100">
    <property type="match status" value="1"/>
</dbReference>
<comment type="caution">
    <text evidence="14">The sequence shown here is derived from an EMBL/GenBank/DDBJ whole genome shotgun (WGS) entry which is preliminary data.</text>
</comment>
<feature type="transmembrane region" description="Helical" evidence="9">
    <location>
        <begin position="212"/>
        <end position="230"/>
    </location>
</feature>
<dbReference type="Pfam" id="PF00924">
    <property type="entry name" value="MS_channel_2nd"/>
    <property type="match status" value="1"/>
</dbReference>
<keyword evidence="7" id="KW-0175">Coiled coil</keyword>
<sequence>MQAMLKRWCPALMRCLLVLCLAFFTAIAPVYAQDQGSPAEISKTLDTVRAQIDALQNDLDAAAEEPLEDSELLRLRDTAQEASKQAQQAESTLEPLLASMQARLAELGEPATGITEAPDVATQRRELSKNVSLLDAQIKLARLIDVEAGQANVRILQLRRAQFQAELGKRSNSVLDDDFWGELRTLLPQDINSLKPVWKELKTAAQEQGKPIWLAVLLGIAVIIIVRKLAGRLLWTLTTTRVAPGRLRRSLYATAQLALATVTPGAIAEIIHAGINAQSTLPGDLDGLLNQATGAAYFAGFVTGLGRALLSADRPTWRLISLPDPVASGLRWYPAVLAITLAAGWMAQKLATLVNASLAATVVQNSLMTLILGTLLAHAMRRATRLRRPPAPDPHAVASEPAPAPMPAGYFFARGLVWTAVIISFACLALGYIALGSFISRQTAWVLIVLGSAYLLNGLIEDGSESILAAIKRNTGDEHYARPMTRVRSQVIVLLAGAGRLLVLLLALVLLAAPFGDGPAAWLQRLDYLHNGIAIGEIQLRPATMVFALVVLLIGFAAVKIVQVWLARQYLPTTSLDPGMRLSAATLFGYAGYVLVIALSLSAVGIGLERVAWIASALSVGIGFGLQAVVQNFVSGLILLAERPVKVGDWVTLSGVEGDIRRINVRATEIQMADYSTIIVPNSEFITKIVRNVTHENPLGRVQIKLALPLDSNADQVHDLILAAFTDNMDILDDPAPDVMLEGVETTGLIFNATGYVHTPRAAYRVRSALLFELLRRFKANKLTLINPPAMVLKETYVSDGASGSGIQSRDSQAPETDSV</sequence>
<reference evidence="14 15" key="1">
    <citation type="submission" date="2020-07" db="EMBL/GenBank/DDBJ databases">
        <title>Taxonomic revisions and descriptions of new bacterial species based on genomic comparisons in the high-G+C-content subgroup of the family Alcaligenaceae.</title>
        <authorList>
            <person name="Szabo A."/>
            <person name="Felfoldi T."/>
        </authorList>
    </citation>
    <scope>NUCLEOTIDE SEQUENCE [LARGE SCALE GENOMIC DNA]</scope>
    <source>
        <strain evidence="14 15">DSM 25667</strain>
    </source>
</reference>
<keyword evidence="4 9" id="KW-0812">Transmembrane</keyword>
<evidence type="ECO:0000256" key="3">
    <source>
        <dbReference type="ARBA" id="ARBA00022475"/>
    </source>
</evidence>
<dbReference type="InterPro" id="IPR049278">
    <property type="entry name" value="MS_channel_C"/>
</dbReference>
<feature type="signal peptide" evidence="10">
    <location>
        <begin position="1"/>
        <end position="32"/>
    </location>
</feature>
<keyword evidence="15" id="KW-1185">Reference proteome</keyword>
<dbReference type="Gene3D" id="1.10.287.1260">
    <property type="match status" value="1"/>
</dbReference>
<evidence type="ECO:0000256" key="2">
    <source>
        <dbReference type="ARBA" id="ARBA00008017"/>
    </source>
</evidence>
<feature type="domain" description="DUF3772" evidence="12">
    <location>
        <begin position="138"/>
        <end position="197"/>
    </location>
</feature>
<gene>
    <name evidence="14" type="ORF">H0A62_07665</name>
</gene>
<evidence type="ECO:0000259" key="13">
    <source>
        <dbReference type="Pfam" id="PF21082"/>
    </source>
</evidence>
<feature type="transmembrane region" description="Helical" evidence="9">
    <location>
        <begin position="614"/>
        <end position="640"/>
    </location>
</feature>
<dbReference type="InterPro" id="IPR011066">
    <property type="entry name" value="MscS_channel_C_sf"/>
</dbReference>
<feature type="compositionally biased region" description="Polar residues" evidence="8">
    <location>
        <begin position="805"/>
        <end position="820"/>
    </location>
</feature>
<feature type="transmembrane region" description="Helical" evidence="9">
    <location>
        <begin position="353"/>
        <end position="377"/>
    </location>
</feature>